<dbReference type="EMBL" id="JAUZEE010000015">
    <property type="protein sequence ID" value="MDP4302810.1"/>
    <property type="molecule type" value="Genomic_DNA"/>
</dbReference>
<evidence type="ECO:0000256" key="9">
    <source>
        <dbReference type="SAM" id="MobiDB-lite"/>
    </source>
</evidence>
<dbReference type="InterPro" id="IPR017853">
    <property type="entry name" value="GH"/>
</dbReference>
<evidence type="ECO:0000313" key="14">
    <source>
        <dbReference type="Proteomes" id="UP001235760"/>
    </source>
</evidence>
<keyword evidence="10" id="KW-0732">Signal</keyword>
<reference evidence="13 14" key="1">
    <citation type="submission" date="2023-08" db="EMBL/GenBank/DDBJ databases">
        <authorList>
            <person name="Roldan D.M."/>
            <person name="Menes R.J."/>
        </authorList>
    </citation>
    <scope>NUCLEOTIDE SEQUENCE [LARGE SCALE GENOMIC DNA]</scope>
    <source>
        <strain evidence="13 14">CCM 2812</strain>
    </source>
</reference>
<dbReference type="SUPFAM" id="SSF51445">
    <property type="entry name" value="(Trans)glycosidases"/>
    <property type="match status" value="1"/>
</dbReference>
<feature type="signal peptide" evidence="10">
    <location>
        <begin position="1"/>
        <end position="33"/>
    </location>
</feature>
<dbReference type="Gene3D" id="3.20.20.80">
    <property type="entry name" value="Glycosidases"/>
    <property type="match status" value="1"/>
</dbReference>
<feature type="domain" description="IPT/TIG" evidence="12">
    <location>
        <begin position="435"/>
        <end position="493"/>
    </location>
</feature>
<dbReference type="Gene3D" id="2.60.40.10">
    <property type="entry name" value="Immunoglobulins"/>
    <property type="match status" value="2"/>
</dbReference>
<dbReference type="Proteomes" id="UP001235760">
    <property type="component" value="Unassembled WGS sequence"/>
</dbReference>
<dbReference type="InterPro" id="IPR002909">
    <property type="entry name" value="IPT_dom"/>
</dbReference>
<protein>
    <recommendedName>
        <fullName evidence="2">cellulase</fullName>
        <ecNumber evidence="2">3.2.1.4</ecNumber>
    </recommendedName>
</protein>
<evidence type="ECO:0000259" key="11">
    <source>
        <dbReference type="Pfam" id="PF00150"/>
    </source>
</evidence>
<comment type="caution">
    <text evidence="13">The sequence shown here is derived from an EMBL/GenBank/DDBJ whole genome shotgun (WGS) entry which is preliminary data.</text>
</comment>
<proteinExistence type="inferred from homology"/>
<keyword evidence="5" id="KW-0119">Carbohydrate metabolism</keyword>
<keyword evidence="3 8" id="KW-0378">Hydrolase</keyword>
<dbReference type="EC" id="3.2.1.4" evidence="2"/>
<gene>
    <name evidence="13" type="ORF">Q8X39_19400</name>
</gene>
<feature type="domain" description="Glycoside hydrolase family 5" evidence="11">
    <location>
        <begin position="45"/>
        <end position="376"/>
    </location>
</feature>
<evidence type="ECO:0000256" key="8">
    <source>
        <dbReference type="RuleBase" id="RU361153"/>
    </source>
</evidence>
<dbReference type="SUPFAM" id="SSF81296">
    <property type="entry name" value="E set domains"/>
    <property type="match status" value="2"/>
</dbReference>
<dbReference type="PROSITE" id="PS51257">
    <property type="entry name" value="PROKAR_LIPOPROTEIN"/>
    <property type="match status" value="1"/>
</dbReference>
<evidence type="ECO:0000259" key="12">
    <source>
        <dbReference type="Pfam" id="PF01833"/>
    </source>
</evidence>
<comment type="similarity">
    <text evidence="8">Belongs to the glycosyl hydrolase 5 (cellulase A) family.</text>
</comment>
<evidence type="ECO:0000256" key="5">
    <source>
        <dbReference type="ARBA" id="ARBA00023277"/>
    </source>
</evidence>
<evidence type="ECO:0000256" key="1">
    <source>
        <dbReference type="ARBA" id="ARBA00000966"/>
    </source>
</evidence>
<feature type="chain" id="PRO_5046666307" description="cellulase" evidence="10">
    <location>
        <begin position="34"/>
        <end position="600"/>
    </location>
</feature>
<evidence type="ECO:0000256" key="7">
    <source>
        <dbReference type="ARBA" id="ARBA00023326"/>
    </source>
</evidence>
<keyword evidence="7" id="KW-0624">Polysaccharide degradation</keyword>
<keyword evidence="14" id="KW-1185">Reference proteome</keyword>
<evidence type="ECO:0000256" key="3">
    <source>
        <dbReference type="ARBA" id="ARBA00022801"/>
    </source>
</evidence>
<dbReference type="InterPro" id="IPR014756">
    <property type="entry name" value="Ig_E-set"/>
</dbReference>
<evidence type="ECO:0000313" key="13">
    <source>
        <dbReference type="EMBL" id="MDP4302810.1"/>
    </source>
</evidence>
<dbReference type="InterPro" id="IPR013783">
    <property type="entry name" value="Ig-like_fold"/>
</dbReference>
<organism evidence="13 14">
    <name type="scientific">Leptothrix discophora</name>
    <dbReference type="NCBI Taxonomy" id="89"/>
    <lineage>
        <taxon>Bacteria</taxon>
        <taxon>Pseudomonadati</taxon>
        <taxon>Pseudomonadota</taxon>
        <taxon>Betaproteobacteria</taxon>
        <taxon>Burkholderiales</taxon>
        <taxon>Sphaerotilaceae</taxon>
        <taxon>Leptothrix</taxon>
    </lineage>
</organism>
<evidence type="ECO:0000256" key="10">
    <source>
        <dbReference type="SAM" id="SignalP"/>
    </source>
</evidence>
<dbReference type="CDD" id="cd00102">
    <property type="entry name" value="IPT"/>
    <property type="match status" value="1"/>
</dbReference>
<dbReference type="PANTHER" id="PTHR35923:SF2">
    <property type="entry name" value="ENDOGLUCANASE"/>
    <property type="match status" value="1"/>
</dbReference>
<keyword evidence="4" id="KW-0136">Cellulose degradation</keyword>
<keyword evidence="6 8" id="KW-0326">Glycosidase</keyword>
<feature type="domain" description="IPT/TIG" evidence="12">
    <location>
        <begin position="522"/>
        <end position="598"/>
    </location>
</feature>
<comment type="catalytic activity">
    <reaction evidence="1">
        <text>Endohydrolysis of (1-&gt;4)-beta-D-glucosidic linkages in cellulose, lichenin and cereal beta-D-glucans.</text>
        <dbReference type="EC" id="3.2.1.4"/>
    </reaction>
</comment>
<dbReference type="PANTHER" id="PTHR35923">
    <property type="entry name" value="MAJOR EXTRACELLULAR ENDOGLUCANASE"/>
    <property type="match status" value="1"/>
</dbReference>
<name>A0ABT9G8L1_LEPDI</name>
<dbReference type="Pfam" id="PF00150">
    <property type="entry name" value="Cellulase"/>
    <property type="match status" value="1"/>
</dbReference>
<evidence type="ECO:0000256" key="6">
    <source>
        <dbReference type="ARBA" id="ARBA00023295"/>
    </source>
</evidence>
<dbReference type="InterPro" id="IPR001547">
    <property type="entry name" value="Glyco_hydro_5"/>
</dbReference>
<accession>A0ABT9G8L1</accession>
<dbReference type="Pfam" id="PF01833">
    <property type="entry name" value="TIG"/>
    <property type="match status" value="2"/>
</dbReference>
<evidence type="ECO:0000256" key="4">
    <source>
        <dbReference type="ARBA" id="ARBA00023001"/>
    </source>
</evidence>
<dbReference type="RefSeq" id="WP_305751351.1">
    <property type="nucleotide sequence ID" value="NZ_JAUZEE010000015.1"/>
</dbReference>
<evidence type="ECO:0000256" key="2">
    <source>
        <dbReference type="ARBA" id="ARBA00012601"/>
    </source>
</evidence>
<sequence>MNFRQTWTRGSLRAIFATLVAWLLACASLPAQAVGYSTRNGRIYDPAGVEMQIRGISHFGFNAAILQPQYLWAMGWKQQIAQIKSLGFNAVRLPFVPDTLYNTTPVNQLSYIDASLNPELIGKTPLQAMDLWMAEAERQGLYVMLDFHSVSKVRQYPTWYVSNPADFGLIHNGQAYPQAYWLRDLAFVARRYAALPHFFAIDIYNEPNGVVRWAAGDANMSNPANFWKPNAEAAAAAVLAANPSLLVFVQGINGNFDGIEDSSLPMNWGEDFQPQANQPLAIAAGKLVLTPHTYGPDVFMKYTFSAANFPANLPAQWDQLFGRFASQVPVVLGEWGGRYGNGTGGSKDVTWQNALVDYLIARNMRSTFYWCYTPNSGDSGGILDDYLAVRTDKMALLRKLWGSPATTGTTAPATPTAPGTTPAPAPNTNTTLVAPSIASYSPAVGPVGTVVTINGKGFTGANAAWAGLAHDAGVKVISDTQVQVTIPAGATSGAIGVFNPAGVAFTATGFSVSGAAIAWPQPGIMNFSPASGPVGTVVTVNGSGFTGANLAWVGNAHNGSVRVISDTQVQVTIPAGATSGAIGVFNPKNVAFTATAFTVR</sequence>
<feature type="region of interest" description="Disordered" evidence="9">
    <location>
        <begin position="406"/>
        <end position="425"/>
    </location>
</feature>